<feature type="region of interest" description="Disordered" evidence="1">
    <location>
        <begin position="218"/>
        <end position="239"/>
    </location>
</feature>
<evidence type="ECO:0000313" key="3">
    <source>
        <dbReference type="Proteomes" id="UP001164286"/>
    </source>
</evidence>
<sequence>MAQYLNSLKRTVPTSNDTGVLEFRRQGVDYVDLKDGGRVFLQRHFEFKFDQETGTLIHGGKTAKHSFKGEDGNEHKGIQDWQASDRADQVLWANVLSQTFKAGIWTEPHKETDQESGRNTGRVLAAFRKPHSSDNAIKYDGREWAPLLVVDTRHTLWYPSALPLNTDRSIDWESTAPIPEALHQWMSEGRYIPVSGKEGGELLEALFASLQRKVASGQNVASSSDSLGDAAEEDDTSRSATLPEVREFADMNTSFLISVISPPADETRQTACSATHFSRRDLLHKRAALVRPSWNLMESPSERFLSI</sequence>
<gene>
    <name evidence="2" type="ORF">MKK02DRAFT_31075</name>
</gene>
<proteinExistence type="predicted"/>
<accession>A0AA38HE09</accession>
<dbReference type="EMBL" id="JAKWFO010000002">
    <property type="protein sequence ID" value="KAI9638751.1"/>
    <property type="molecule type" value="Genomic_DNA"/>
</dbReference>
<dbReference type="AlphaFoldDB" id="A0AA38HE09"/>
<evidence type="ECO:0000256" key="1">
    <source>
        <dbReference type="SAM" id="MobiDB-lite"/>
    </source>
</evidence>
<name>A0AA38HE09_9TREE</name>
<dbReference type="RefSeq" id="XP_052948528.1">
    <property type="nucleotide sequence ID" value="XM_053088206.1"/>
</dbReference>
<evidence type="ECO:0000313" key="2">
    <source>
        <dbReference type="EMBL" id="KAI9638751.1"/>
    </source>
</evidence>
<organism evidence="2 3">
    <name type="scientific">Dioszegia hungarica</name>
    <dbReference type="NCBI Taxonomy" id="4972"/>
    <lineage>
        <taxon>Eukaryota</taxon>
        <taxon>Fungi</taxon>
        <taxon>Dikarya</taxon>
        <taxon>Basidiomycota</taxon>
        <taxon>Agaricomycotina</taxon>
        <taxon>Tremellomycetes</taxon>
        <taxon>Tremellales</taxon>
        <taxon>Bulleribasidiaceae</taxon>
        <taxon>Dioszegia</taxon>
    </lineage>
</organism>
<protein>
    <submittedName>
        <fullName evidence="2">Uncharacterized protein</fullName>
    </submittedName>
</protein>
<dbReference type="Proteomes" id="UP001164286">
    <property type="component" value="Unassembled WGS sequence"/>
</dbReference>
<reference evidence="2" key="1">
    <citation type="journal article" date="2022" name="G3 (Bethesda)">
        <title>High quality genome of the basidiomycete yeast Dioszegia hungarica PDD-24b-2 isolated from cloud water.</title>
        <authorList>
            <person name="Jarrige D."/>
            <person name="Haridas S."/>
            <person name="Bleykasten-Grosshans C."/>
            <person name="Joly M."/>
            <person name="Nadalig T."/>
            <person name="Sancelme M."/>
            <person name="Vuilleumier S."/>
            <person name="Grigoriev I.V."/>
            <person name="Amato P."/>
            <person name="Bringel F."/>
        </authorList>
    </citation>
    <scope>NUCLEOTIDE SEQUENCE</scope>
    <source>
        <strain evidence="2">PDD-24b-2</strain>
    </source>
</reference>
<keyword evidence="3" id="KW-1185">Reference proteome</keyword>
<comment type="caution">
    <text evidence="2">The sequence shown here is derived from an EMBL/GenBank/DDBJ whole genome shotgun (WGS) entry which is preliminary data.</text>
</comment>
<dbReference type="GeneID" id="77727411"/>